<dbReference type="Gene3D" id="3.40.190.290">
    <property type="match status" value="1"/>
</dbReference>
<protein>
    <submittedName>
        <fullName evidence="6">LysR family transcriptional regulator</fullName>
    </submittedName>
</protein>
<evidence type="ECO:0000313" key="7">
    <source>
        <dbReference type="Proteomes" id="UP000026739"/>
    </source>
</evidence>
<evidence type="ECO:0000256" key="4">
    <source>
        <dbReference type="ARBA" id="ARBA00023163"/>
    </source>
</evidence>
<dbReference type="Proteomes" id="UP000026739">
    <property type="component" value="Unassembled WGS sequence"/>
</dbReference>
<organism evidence="6 7">
    <name type="scientific">Pseudomonas mandelii PD30</name>
    <dbReference type="NCBI Taxonomy" id="1419583"/>
    <lineage>
        <taxon>Bacteria</taxon>
        <taxon>Pseudomonadati</taxon>
        <taxon>Pseudomonadota</taxon>
        <taxon>Gammaproteobacteria</taxon>
        <taxon>Pseudomonadales</taxon>
        <taxon>Pseudomonadaceae</taxon>
        <taxon>Pseudomonas</taxon>
    </lineage>
</organism>
<dbReference type="GO" id="GO:0003700">
    <property type="term" value="F:DNA-binding transcription factor activity"/>
    <property type="evidence" value="ECO:0007669"/>
    <property type="project" value="InterPro"/>
</dbReference>
<dbReference type="PROSITE" id="PS50931">
    <property type="entry name" value="HTH_LYSR"/>
    <property type="match status" value="1"/>
</dbReference>
<dbReference type="PANTHER" id="PTHR30537">
    <property type="entry name" value="HTH-TYPE TRANSCRIPTIONAL REGULATOR"/>
    <property type="match status" value="1"/>
</dbReference>
<dbReference type="InterPro" id="IPR005119">
    <property type="entry name" value="LysR_subst-bd"/>
</dbReference>
<comment type="similarity">
    <text evidence="1">Belongs to the LysR transcriptional regulatory family.</text>
</comment>
<dbReference type="Pfam" id="PF00126">
    <property type="entry name" value="HTH_1"/>
    <property type="match status" value="1"/>
</dbReference>
<gene>
    <name evidence="6" type="ORF">V466_30890</name>
</gene>
<dbReference type="InterPro" id="IPR000847">
    <property type="entry name" value="LysR_HTH_N"/>
</dbReference>
<dbReference type="EMBL" id="AZQQ01000110">
    <property type="protein sequence ID" value="KDD65190.1"/>
    <property type="molecule type" value="Genomic_DNA"/>
</dbReference>
<feature type="domain" description="HTH lysR-type" evidence="5">
    <location>
        <begin position="19"/>
        <end position="77"/>
    </location>
</feature>
<keyword evidence="3" id="KW-0238">DNA-binding</keyword>
<dbReference type="SUPFAM" id="SSF46785">
    <property type="entry name" value="Winged helix' DNA-binding domain"/>
    <property type="match status" value="1"/>
</dbReference>
<dbReference type="InterPro" id="IPR036390">
    <property type="entry name" value="WH_DNA-bd_sf"/>
</dbReference>
<accession>A0A059KTN7</accession>
<keyword evidence="2" id="KW-0805">Transcription regulation</keyword>
<name>A0A059KTN7_9PSED</name>
<keyword evidence="4" id="KW-0804">Transcription</keyword>
<dbReference type="InterPro" id="IPR058163">
    <property type="entry name" value="LysR-type_TF_proteobact-type"/>
</dbReference>
<dbReference type="SUPFAM" id="SSF53850">
    <property type="entry name" value="Periplasmic binding protein-like II"/>
    <property type="match status" value="1"/>
</dbReference>
<reference evidence="6 7" key="1">
    <citation type="submission" date="2013-12" db="EMBL/GenBank/DDBJ databases">
        <authorList>
            <person name="Formusa P.A."/>
            <person name="Habash M."/>
            <person name="Lee H."/>
            <person name="Trevors J.T."/>
        </authorList>
    </citation>
    <scope>NUCLEOTIDE SEQUENCE [LARGE SCALE GENOMIC DNA]</scope>
    <source>
        <strain evidence="6 7">PD30</strain>
    </source>
</reference>
<evidence type="ECO:0000313" key="6">
    <source>
        <dbReference type="EMBL" id="KDD65190.1"/>
    </source>
</evidence>
<dbReference type="GO" id="GO:0006351">
    <property type="term" value="P:DNA-templated transcription"/>
    <property type="evidence" value="ECO:0007669"/>
    <property type="project" value="TreeGrafter"/>
</dbReference>
<dbReference type="PANTHER" id="PTHR30537:SF3">
    <property type="entry name" value="TRANSCRIPTIONAL REGULATORY PROTEIN"/>
    <property type="match status" value="1"/>
</dbReference>
<evidence type="ECO:0000256" key="2">
    <source>
        <dbReference type="ARBA" id="ARBA00023015"/>
    </source>
</evidence>
<sequence length="325" mass="36705">MYWQKSLMNMQKRTTQSHVNWDDMRFFLEVARAHTASGAARRLGVDYTTVSRRIRALEQSLGALLFEKSRASGFVMTVEGQRLVSHAETLESTLLAACEQVSGTTGGLAGHLRIGCTEAFGSCFITTQMSHFIIHYPHISVDILPVPHFVNLSRREADIAITLERPERGPYVCSRLCDYRLRLYATPEYLANHSPIASREDLAGHPFVTYVEDLAFSFKLLYLNDLLPGAHSRLRSTSVVSQYHAALEGRALAILPCFLAGRDPRLCEVLPDEVEVTRQFWMYYSEDLRKLKRITLVADYLRACADLNRPLLMGESQAMAYLPSP</sequence>
<dbReference type="eggNOG" id="COG0583">
    <property type="taxonomic scope" value="Bacteria"/>
</dbReference>
<dbReference type="InterPro" id="IPR036388">
    <property type="entry name" value="WH-like_DNA-bd_sf"/>
</dbReference>
<dbReference type="AlphaFoldDB" id="A0A059KTN7"/>
<comment type="caution">
    <text evidence="6">The sequence shown here is derived from an EMBL/GenBank/DDBJ whole genome shotgun (WGS) entry which is preliminary data.</text>
</comment>
<dbReference type="Gene3D" id="1.10.10.10">
    <property type="entry name" value="Winged helix-like DNA-binding domain superfamily/Winged helix DNA-binding domain"/>
    <property type="match status" value="1"/>
</dbReference>
<evidence type="ECO:0000256" key="3">
    <source>
        <dbReference type="ARBA" id="ARBA00023125"/>
    </source>
</evidence>
<evidence type="ECO:0000259" key="5">
    <source>
        <dbReference type="PROSITE" id="PS50931"/>
    </source>
</evidence>
<proteinExistence type="inferred from homology"/>
<dbReference type="Pfam" id="PF03466">
    <property type="entry name" value="LysR_substrate"/>
    <property type="match status" value="1"/>
</dbReference>
<evidence type="ECO:0000256" key="1">
    <source>
        <dbReference type="ARBA" id="ARBA00009437"/>
    </source>
</evidence>
<dbReference type="GO" id="GO:0043565">
    <property type="term" value="F:sequence-specific DNA binding"/>
    <property type="evidence" value="ECO:0007669"/>
    <property type="project" value="TreeGrafter"/>
</dbReference>